<organism evidence="1 2">
    <name type="scientific">Rhizobium etli (strain CIAT 652)</name>
    <dbReference type="NCBI Taxonomy" id="491916"/>
    <lineage>
        <taxon>Bacteria</taxon>
        <taxon>Pseudomonadati</taxon>
        <taxon>Pseudomonadota</taxon>
        <taxon>Alphaproteobacteria</taxon>
        <taxon>Hyphomicrobiales</taxon>
        <taxon>Rhizobiaceae</taxon>
        <taxon>Rhizobium/Agrobacterium group</taxon>
        <taxon>Rhizobium</taxon>
    </lineage>
</organism>
<evidence type="ECO:0008006" key="3">
    <source>
        <dbReference type="Google" id="ProtNLM"/>
    </source>
</evidence>
<reference evidence="1 2" key="1">
    <citation type="submission" date="2008-04" db="EMBL/GenBank/DDBJ databases">
        <title>Genome diversity and DNA divergence of Rhizobium etli.</title>
        <authorList>
            <person name="Gonzalez V."/>
            <person name="Acosta J.L."/>
            <person name="Santamaria R.I."/>
            <person name="Bustos P."/>
            <person name="Hernandez-Gonzalez I.L."/>
            <person name="Fernandez J.L."/>
            <person name="Diaz R."/>
            <person name="Flores M."/>
            <person name="Mora J."/>
            <person name="Palacios R."/>
            <person name="Davila G."/>
        </authorList>
    </citation>
    <scope>NUCLEOTIDE SEQUENCE [LARGE SCALE GENOMIC DNA]</scope>
    <source>
        <strain evidence="1 2">CIAT 652</strain>
    </source>
</reference>
<dbReference type="KEGG" id="rec:RHECIAT_CH0001128"/>
<dbReference type="AlphaFoldDB" id="B3PSU4"/>
<sequence>MSTLAEGIDGNRRRSRLLRRLRTVRNPVLCEHERLRDAMDCAYTPYSQKTFRICKQIGSLKVTLMTEEEFERELFRTLENNDTLAIVVKSAIFIETEIIELINGAMHNPSALNGLDLTYHQRCGLAIAVGLNQRFSKPLKAIGTIRNKFAHRVDAQFGKDQADNLYDAFDPVDKSIINKVGSHLAKHRNKPFSKLDPMERFVICVIALRAAIVYAQGVQSGKHVQPSEQSPPV</sequence>
<protein>
    <recommendedName>
        <fullName evidence="3">Mannitol repressor</fullName>
    </recommendedName>
</protein>
<proteinExistence type="predicted"/>
<dbReference type="SUPFAM" id="SSF158668">
    <property type="entry name" value="MtlR-like"/>
    <property type="match status" value="1"/>
</dbReference>
<evidence type="ECO:0000313" key="2">
    <source>
        <dbReference type="Proteomes" id="UP000008817"/>
    </source>
</evidence>
<accession>B3PSU4</accession>
<gene>
    <name evidence="1" type="ordered locus">RHECIAT_CH0001128</name>
</gene>
<dbReference type="HOGENOM" id="CLU_1189148_0_0_5"/>
<dbReference type="eggNOG" id="ENOG502ZY55">
    <property type="taxonomic scope" value="Bacteria"/>
</dbReference>
<dbReference type="Proteomes" id="UP000008817">
    <property type="component" value="Chromosome"/>
</dbReference>
<dbReference type="InterPro" id="IPR038026">
    <property type="entry name" value="MtlR-like_sf"/>
</dbReference>
<evidence type="ECO:0000313" key="1">
    <source>
        <dbReference type="EMBL" id="ACE90110.1"/>
    </source>
</evidence>
<name>B3PSU4_RHIE6</name>
<dbReference type="EMBL" id="CP001074">
    <property type="protein sequence ID" value="ACE90110.1"/>
    <property type="molecule type" value="Genomic_DNA"/>
</dbReference>